<feature type="transmembrane region" description="Helical" evidence="2">
    <location>
        <begin position="41"/>
        <end position="60"/>
    </location>
</feature>
<comment type="caution">
    <text evidence="4">The sequence shown here is derived from an EMBL/GenBank/DDBJ whole genome shotgun (WGS) entry which is preliminary data.</text>
</comment>
<feature type="region of interest" description="Disordered" evidence="1">
    <location>
        <begin position="143"/>
        <end position="183"/>
    </location>
</feature>
<proteinExistence type="predicted"/>
<dbReference type="InterPro" id="IPR019692">
    <property type="entry name" value="CFP-6_PH"/>
</dbReference>
<dbReference type="Pfam" id="PF10756">
    <property type="entry name" value="bPH_6"/>
    <property type="match status" value="1"/>
</dbReference>
<evidence type="ECO:0000313" key="5">
    <source>
        <dbReference type="Proteomes" id="UP001500928"/>
    </source>
</evidence>
<dbReference type="EMBL" id="BAABHO010000069">
    <property type="protein sequence ID" value="GAA4810256.1"/>
    <property type="molecule type" value="Genomic_DNA"/>
</dbReference>
<evidence type="ECO:0000259" key="3">
    <source>
        <dbReference type="Pfam" id="PF10756"/>
    </source>
</evidence>
<dbReference type="RefSeq" id="WP_345423724.1">
    <property type="nucleotide sequence ID" value="NZ_BAABHO010000069.1"/>
</dbReference>
<dbReference type="Proteomes" id="UP001500928">
    <property type="component" value="Unassembled WGS sequence"/>
</dbReference>
<name>A0ABP9CFT7_9PSEU</name>
<keyword evidence="2" id="KW-0812">Transmembrane</keyword>
<feature type="compositionally biased region" description="Basic and acidic residues" evidence="1">
    <location>
        <begin position="154"/>
        <end position="183"/>
    </location>
</feature>
<protein>
    <recommendedName>
        <fullName evidence="3">Low molecular weight protein antigen 6 PH domain-containing protein</fullName>
    </recommendedName>
</protein>
<sequence>MDADEPASAWAAPWPAVLLGAVGTLGLAAWAVAAGDPPGRLLAGIAALALGVVTLVGAVARPRLGVDDAGLVLRGLTGTRRWAWERVDAVRVVRMRRLGVPAAYLEVEARDDHPDDAPDGGRLLVLGRLELGTDPVEVADALQAHRARAGRRRGSGERERPHGDEHDEQHGDPADGEEPGGRA</sequence>
<feature type="transmembrane region" description="Helical" evidence="2">
    <location>
        <begin position="12"/>
        <end position="34"/>
    </location>
</feature>
<keyword evidence="2" id="KW-1133">Transmembrane helix</keyword>
<organism evidence="4 5">
    <name type="scientific">Actinomycetospora chlora</name>
    <dbReference type="NCBI Taxonomy" id="663608"/>
    <lineage>
        <taxon>Bacteria</taxon>
        <taxon>Bacillati</taxon>
        <taxon>Actinomycetota</taxon>
        <taxon>Actinomycetes</taxon>
        <taxon>Pseudonocardiales</taxon>
        <taxon>Pseudonocardiaceae</taxon>
        <taxon>Actinomycetospora</taxon>
    </lineage>
</organism>
<gene>
    <name evidence="4" type="ORF">GCM10023200_55040</name>
</gene>
<keyword evidence="2" id="KW-0472">Membrane</keyword>
<reference evidence="5" key="1">
    <citation type="journal article" date="2019" name="Int. J. Syst. Evol. Microbiol.">
        <title>The Global Catalogue of Microorganisms (GCM) 10K type strain sequencing project: providing services to taxonomists for standard genome sequencing and annotation.</title>
        <authorList>
            <consortium name="The Broad Institute Genomics Platform"/>
            <consortium name="The Broad Institute Genome Sequencing Center for Infectious Disease"/>
            <person name="Wu L."/>
            <person name="Ma J."/>
        </authorList>
    </citation>
    <scope>NUCLEOTIDE SEQUENCE [LARGE SCALE GENOMIC DNA]</scope>
    <source>
        <strain evidence="5">JCM 17979</strain>
    </source>
</reference>
<evidence type="ECO:0000256" key="2">
    <source>
        <dbReference type="SAM" id="Phobius"/>
    </source>
</evidence>
<keyword evidence="5" id="KW-1185">Reference proteome</keyword>
<evidence type="ECO:0000256" key="1">
    <source>
        <dbReference type="SAM" id="MobiDB-lite"/>
    </source>
</evidence>
<evidence type="ECO:0000313" key="4">
    <source>
        <dbReference type="EMBL" id="GAA4810256.1"/>
    </source>
</evidence>
<feature type="domain" description="Low molecular weight protein antigen 6 PH" evidence="3">
    <location>
        <begin position="61"/>
        <end position="147"/>
    </location>
</feature>
<accession>A0ABP9CFT7</accession>